<dbReference type="InterPro" id="IPR029044">
    <property type="entry name" value="Nucleotide-diphossugar_trans"/>
</dbReference>
<comment type="subcellular location">
    <subcellularLocation>
        <location evidence="1">Membrane</location>
        <topology evidence="1">Multi-pass membrane protein</topology>
    </subcellularLocation>
</comment>
<sequence>MKNTDLCIVIPCYNEEEVLPETIRQLSAVMDRLKASGKITAGRLLFVDDGSKDRTWELIAAHAQPGSWVGGLKLAHNEGHQGALMAGLEWAAAHSDAAVSIDADLQDDVNAIEEMVDRFNEGADIVYGVRKARETDTWFKKNTALAFYRLIRTMGGDVVYNHADFRLMSRRALQALLAYPERNLFLRGVVRLIGFNEAYVYYDRKSRFAGESKYPLKKMLAFAVDGITSFSVKPLSLIITGGFIFAIVVPVIMIIYALVQHANGHTIPGWTSLLVSVWFIGGIIMIAIGVTGVYIGKIYKEVKQRPRYFIDRTANLESK</sequence>
<dbReference type="AlphaFoldDB" id="A0A9D1UZ26"/>
<feature type="domain" description="Glycosyltransferase 2-like" evidence="8">
    <location>
        <begin position="7"/>
        <end position="176"/>
    </location>
</feature>
<dbReference type="InterPro" id="IPR050256">
    <property type="entry name" value="Glycosyltransferase_2"/>
</dbReference>
<evidence type="ECO:0000256" key="3">
    <source>
        <dbReference type="ARBA" id="ARBA00022679"/>
    </source>
</evidence>
<proteinExistence type="predicted"/>
<keyword evidence="3" id="KW-0808">Transferase</keyword>
<name>A0A9D1UZ26_9BACT</name>
<evidence type="ECO:0000256" key="7">
    <source>
        <dbReference type="SAM" id="Phobius"/>
    </source>
</evidence>
<dbReference type="InterPro" id="IPR001173">
    <property type="entry name" value="Glyco_trans_2-like"/>
</dbReference>
<feature type="transmembrane region" description="Helical" evidence="7">
    <location>
        <begin position="270"/>
        <end position="295"/>
    </location>
</feature>
<protein>
    <submittedName>
        <fullName evidence="9">Glycosyltransferase family 2 protein</fullName>
    </submittedName>
</protein>
<evidence type="ECO:0000256" key="5">
    <source>
        <dbReference type="ARBA" id="ARBA00022989"/>
    </source>
</evidence>
<keyword evidence="6 7" id="KW-0472">Membrane</keyword>
<dbReference type="PANTHER" id="PTHR48090:SF1">
    <property type="entry name" value="PROPHAGE BACTOPRENOL GLUCOSYL TRANSFERASE HOMOLOG"/>
    <property type="match status" value="1"/>
</dbReference>
<evidence type="ECO:0000256" key="6">
    <source>
        <dbReference type="ARBA" id="ARBA00023136"/>
    </source>
</evidence>
<dbReference type="SUPFAM" id="SSF53448">
    <property type="entry name" value="Nucleotide-diphospho-sugar transferases"/>
    <property type="match status" value="1"/>
</dbReference>
<keyword evidence="4 7" id="KW-0812">Transmembrane</keyword>
<dbReference type="EMBL" id="DXFT01000032">
    <property type="protein sequence ID" value="HIX02819.1"/>
    <property type="molecule type" value="Genomic_DNA"/>
</dbReference>
<reference evidence="9" key="1">
    <citation type="journal article" date="2021" name="PeerJ">
        <title>Extensive microbial diversity within the chicken gut microbiome revealed by metagenomics and culture.</title>
        <authorList>
            <person name="Gilroy R."/>
            <person name="Ravi A."/>
            <person name="Getino M."/>
            <person name="Pursley I."/>
            <person name="Horton D.L."/>
            <person name="Alikhan N.F."/>
            <person name="Baker D."/>
            <person name="Gharbi K."/>
            <person name="Hall N."/>
            <person name="Watson M."/>
            <person name="Adriaenssens E.M."/>
            <person name="Foster-Nyarko E."/>
            <person name="Jarju S."/>
            <person name="Secka A."/>
            <person name="Antonio M."/>
            <person name="Oren A."/>
            <person name="Chaudhuri R.R."/>
            <person name="La Ragione R."/>
            <person name="Hildebrand F."/>
            <person name="Pallen M.J."/>
        </authorList>
    </citation>
    <scope>NUCLEOTIDE SEQUENCE</scope>
    <source>
        <strain evidence="9">23274</strain>
    </source>
</reference>
<dbReference type="Pfam" id="PF00535">
    <property type="entry name" value="Glycos_transf_2"/>
    <property type="match status" value="1"/>
</dbReference>
<dbReference type="PANTHER" id="PTHR48090">
    <property type="entry name" value="UNDECAPRENYL-PHOSPHATE 4-DEOXY-4-FORMAMIDO-L-ARABINOSE TRANSFERASE-RELATED"/>
    <property type="match status" value="1"/>
</dbReference>
<gene>
    <name evidence="9" type="ORF">H9863_01720</name>
</gene>
<dbReference type="Gene3D" id="3.90.550.10">
    <property type="entry name" value="Spore Coat Polysaccharide Biosynthesis Protein SpsA, Chain A"/>
    <property type="match status" value="1"/>
</dbReference>
<organism evidence="9 10">
    <name type="scientific">Candidatus Odoribacter faecigallinarum</name>
    <dbReference type="NCBI Taxonomy" id="2838706"/>
    <lineage>
        <taxon>Bacteria</taxon>
        <taxon>Pseudomonadati</taxon>
        <taxon>Bacteroidota</taxon>
        <taxon>Bacteroidia</taxon>
        <taxon>Bacteroidales</taxon>
        <taxon>Odoribacteraceae</taxon>
        <taxon>Odoribacter</taxon>
    </lineage>
</organism>
<comment type="caution">
    <text evidence="9">The sequence shown here is derived from an EMBL/GenBank/DDBJ whole genome shotgun (WGS) entry which is preliminary data.</text>
</comment>
<evidence type="ECO:0000313" key="10">
    <source>
        <dbReference type="Proteomes" id="UP000824202"/>
    </source>
</evidence>
<feature type="transmembrane region" description="Helical" evidence="7">
    <location>
        <begin position="237"/>
        <end position="258"/>
    </location>
</feature>
<dbReference type="GO" id="GO:0016757">
    <property type="term" value="F:glycosyltransferase activity"/>
    <property type="evidence" value="ECO:0007669"/>
    <property type="project" value="UniProtKB-KW"/>
</dbReference>
<dbReference type="GO" id="GO:0005886">
    <property type="term" value="C:plasma membrane"/>
    <property type="evidence" value="ECO:0007669"/>
    <property type="project" value="TreeGrafter"/>
</dbReference>
<evidence type="ECO:0000256" key="2">
    <source>
        <dbReference type="ARBA" id="ARBA00022676"/>
    </source>
</evidence>
<evidence type="ECO:0000256" key="4">
    <source>
        <dbReference type="ARBA" id="ARBA00022692"/>
    </source>
</evidence>
<keyword evidence="5 7" id="KW-1133">Transmembrane helix</keyword>
<evidence type="ECO:0000259" key="8">
    <source>
        <dbReference type="Pfam" id="PF00535"/>
    </source>
</evidence>
<reference evidence="9" key="2">
    <citation type="submission" date="2021-04" db="EMBL/GenBank/DDBJ databases">
        <authorList>
            <person name="Gilroy R."/>
        </authorList>
    </citation>
    <scope>NUCLEOTIDE SEQUENCE</scope>
    <source>
        <strain evidence="9">23274</strain>
    </source>
</reference>
<dbReference type="Proteomes" id="UP000824202">
    <property type="component" value="Unassembled WGS sequence"/>
</dbReference>
<evidence type="ECO:0000256" key="1">
    <source>
        <dbReference type="ARBA" id="ARBA00004141"/>
    </source>
</evidence>
<keyword evidence="2" id="KW-0328">Glycosyltransferase</keyword>
<accession>A0A9D1UZ26</accession>
<evidence type="ECO:0000313" key="9">
    <source>
        <dbReference type="EMBL" id="HIX02819.1"/>
    </source>
</evidence>
<dbReference type="CDD" id="cd04187">
    <property type="entry name" value="DPM1_like_bac"/>
    <property type="match status" value="1"/>
</dbReference>